<dbReference type="STRING" id="1314777.A0A164M423"/>
<proteinExistence type="predicted"/>
<feature type="domain" description="Dynamin N-terminal" evidence="1">
    <location>
        <begin position="7"/>
        <end position="215"/>
    </location>
</feature>
<dbReference type="AlphaFoldDB" id="A0A164M423"/>
<reference evidence="2 3" key="1">
    <citation type="journal article" date="2016" name="Mol. Biol. Evol.">
        <title>Comparative Genomics of Early-Diverging Mushroom-Forming Fungi Provides Insights into the Origins of Lignocellulose Decay Capabilities.</title>
        <authorList>
            <person name="Nagy L.G."/>
            <person name="Riley R."/>
            <person name="Tritt A."/>
            <person name="Adam C."/>
            <person name="Daum C."/>
            <person name="Floudas D."/>
            <person name="Sun H."/>
            <person name="Yadav J.S."/>
            <person name="Pangilinan J."/>
            <person name="Larsson K.H."/>
            <person name="Matsuura K."/>
            <person name="Barry K."/>
            <person name="Labutti K."/>
            <person name="Kuo R."/>
            <person name="Ohm R.A."/>
            <person name="Bhattacharya S.S."/>
            <person name="Shirouzu T."/>
            <person name="Yoshinaga Y."/>
            <person name="Martin F.M."/>
            <person name="Grigoriev I.V."/>
            <person name="Hibbett D.S."/>
        </authorList>
    </citation>
    <scope>NUCLEOTIDE SEQUENCE [LARGE SCALE GENOMIC DNA]</scope>
    <source>
        <strain evidence="2 3">HHB9708</strain>
    </source>
</reference>
<evidence type="ECO:0000259" key="1">
    <source>
        <dbReference type="Pfam" id="PF00350"/>
    </source>
</evidence>
<protein>
    <recommendedName>
        <fullName evidence="1">Dynamin N-terminal domain-containing protein</fullName>
    </recommendedName>
</protein>
<dbReference type="OrthoDB" id="3598281at2759"/>
<dbReference type="PANTHER" id="PTHR36681:SF3">
    <property type="entry name" value="NUCLEAR GTPASE, GERMINAL CENTER-ASSOCIATED, TANDEM DUPLICATE 3"/>
    <property type="match status" value="1"/>
</dbReference>
<evidence type="ECO:0000313" key="3">
    <source>
        <dbReference type="Proteomes" id="UP000076722"/>
    </source>
</evidence>
<feature type="non-terminal residue" evidence="2">
    <location>
        <position position="1"/>
    </location>
</feature>
<dbReference type="Pfam" id="PF00350">
    <property type="entry name" value="Dynamin_N"/>
    <property type="match status" value="1"/>
</dbReference>
<dbReference type="Proteomes" id="UP000076722">
    <property type="component" value="Unassembled WGS sequence"/>
</dbReference>
<feature type="non-terminal residue" evidence="2">
    <location>
        <position position="217"/>
    </location>
</feature>
<gene>
    <name evidence="2" type="ORF">SISNIDRAFT_391153</name>
</gene>
<sequence length="217" mass="23594">TLPSIIIAVCGATGAGKSSLLNAILDDNIVPTSGMKACTSVVVEISYNQEPTIDADISFLTRQEWESELTDLLKEIRAVDGVNDGDEGEGDEEEAAAAFQKIRDVYPSLKRNQLAKMTPAEILNNHPDITSRLGTIDRISEPNSASFSVIKIKKYIENKAYLCPLIRLVQIRCHAAPLATGAVLVDLPGVADTNLGRVEVANRYLQKCDFLWIVAPI</sequence>
<dbReference type="Gene3D" id="3.40.50.300">
    <property type="entry name" value="P-loop containing nucleotide triphosphate hydrolases"/>
    <property type="match status" value="1"/>
</dbReference>
<evidence type="ECO:0000313" key="2">
    <source>
        <dbReference type="EMBL" id="KZS86334.1"/>
    </source>
</evidence>
<accession>A0A164M423</accession>
<name>A0A164M423_9AGAM</name>
<dbReference type="InterPro" id="IPR027417">
    <property type="entry name" value="P-loop_NTPase"/>
</dbReference>
<dbReference type="InterPro" id="IPR045063">
    <property type="entry name" value="Dynamin_N"/>
</dbReference>
<dbReference type="PANTHER" id="PTHR36681">
    <property type="entry name" value="NUCLEAR GTPASE, GERMINAL CENTER-ASSOCIATED, TANDEM DUPLICATE 3"/>
    <property type="match status" value="1"/>
</dbReference>
<keyword evidence="3" id="KW-1185">Reference proteome</keyword>
<organism evidence="2 3">
    <name type="scientific">Sistotremastrum niveocremeum HHB9708</name>
    <dbReference type="NCBI Taxonomy" id="1314777"/>
    <lineage>
        <taxon>Eukaryota</taxon>
        <taxon>Fungi</taxon>
        <taxon>Dikarya</taxon>
        <taxon>Basidiomycota</taxon>
        <taxon>Agaricomycotina</taxon>
        <taxon>Agaricomycetes</taxon>
        <taxon>Sistotremastrales</taxon>
        <taxon>Sistotremastraceae</taxon>
        <taxon>Sertulicium</taxon>
        <taxon>Sertulicium niveocremeum</taxon>
    </lineage>
</organism>
<dbReference type="SUPFAM" id="SSF52540">
    <property type="entry name" value="P-loop containing nucleoside triphosphate hydrolases"/>
    <property type="match status" value="1"/>
</dbReference>
<dbReference type="EMBL" id="KV419545">
    <property type="protein sequence ID" value="KZS86334.1"/>
    <property type="molecule type" value="Genomic_DNA"/>
</dbReference>